<accession>A0A1F5YR16</accession>
<proteinExistence type="predicted"/>
<name>A0A1F5YR16_9BACT</name>
<dbReference type="AlphaFoldDB" id="A0A1F5YR16"/>
<gene>
    <name evidence="1" type="ORF">A2Z33_01805</name>
</gene>
<comment type="caution">
    <text evidence="1">The sequence shown here is derived from an EMBL/GenBank/DDBJ whole genome shotgun (WGS) entry which is preliminary data.</text>
</comment>
<evidence type="ECO:0000313" key="2">
    <source>
        <dbReference type="Proteomes" id="UP000178448"/>
    </source>
</evidence>
<organism evidence="1 2">
    <name type="scientific">Candidatus Gottesmanbacteria bacterium RBG_16_52_11</name>
    <dbReference type="NCBI Taxonomy" id="1798374"/>
    <lineage>
        <taxon>Bacteria</taxon>
        <taxon>Candidatus Gottesmaniibacteriota</taxon>
    </lineage>
</organism>
<evidence type="ECO:0000313" key="1">
    <source>
        <dbReference type="EMBL" id="OGG02513.1"/>
    </source>
</evidence>
<dbReference type="EMBL" id="MFJD01000007">
    <property type="protein sequence ID" value="OGG02513.1"/>
    <property type="molecule type" value="Genomic_DNA"/>
</dbReference>
<reference evidence="1 2" key="1">
    <citation type="journal article" date="2016" name="Nat. Commun.">
        <title>Thousands of microbial genomes shed light on interconnected biogeochemical processes in an aquifer system.</title>
        <authorList>
            <person name="Anantharaman K."/>
            <person name="Brown C.T."/>
            <person name="Hug L.A."/>
            <person name="Sharon I."/>
            <person name="Castelle C.J."/>
            <person name="Probst A.J."/>
            <person name="Thomas B.C."/>
            <person name="Singh A."/>
            <person name="Wilkins M.J."/>
            <person name="Karaoz U."/>
            <person name="Brodie E.L."/>
            <person name="Williams K.H."/>
            <person name="Hubbard S.S."/>
            <person name="Banfield J.F."/>
        </authorList>
    </citation>
    <scope>NUCLEOTIDE SEQUENCE [LARGE SCALE GENOMIC DNA]</scope>
</reference>
<protein>
    <submittedName>
        <fullName evidence="1">Uncharacterized protein</fullName>
    </submittedName>
</protein>
<sequence length="80" mass="8841">MHPAFVPALPHGKAWNPTPSLYLIVSIITGKTLIFLPSDRMPDELVLSVAQTLTDIQAVIQNARCEGLRIVPRCVYEQAD</sequence>
<dbReference type="Proteomes" id="UP000178448">
    <property type="component" value="Unassembled WGS sequence"/>
</dbReference>